<dbReference type="PANTHER" id="PTHR15207">
    <property type="entry name" value="NONSYNDROMIC HEARING IMPAIRMENT PROTEIN"/>
    <property type="match status" value="1"/>
</dbReference>
<evidence type="ECO:0000256" key="7">
    <source>
        <dbReference type="ARBA" id="ARBA00022590"/>
    </source>
</evidence>
<evidence type="ECO:0000256" key="4">
    <source>
        <dbReference type="ARBA" id="ARBA00022452"/>
    </source>
</evidence>
<dbReference type="GO" id="GO:0009617">
    <property type="term" value="P:response to bacterium"/>
    <property type="evidence" value="ECO:0007669"/>
    <property type="project" value="Ensembl"/>
</dbReference>
<keyword evidence="15" id="KW-1185">Reference proteome</keyword>
<evidence type="ECO:0000313" key="15">
    <source>
        <dbReference type="Proteomes" id="UP000695023"/>
    </source>
</evidence>
<keyword evidence="4" id="KW-1134">Transmembrane beta strand</keyword>
<dbReference type="GO" id="GO:0005886">
    <property type="term" value="C:plasma membrane"/>
    <property type="evidence" value="ECO:0007669"/>
    <property type="project" value="UniProtKB-SubCell"/>
</dbReference>
<keyword evidence="6" id="KW-0963">Cytoplasm</keyword>
<evidence type="ECO:0000256" key="5">
    <source>
        <dbReference type="ARBA" id="ARBA00022475"/>
    </source>
</evidence>
<dbReference type="InterPro" id="IPR042377">
    <property type="entry name" value="GSDME"/>
</dbReference>
<gene>
    <name evidence="16" type="primary">dfna5</name>
</gene>
<name>A0A3B4GCA1_9CICH</name>
<organism evidence="14">
    <name type="scientific">Pundamilia nyererei</name>
    <dbReference type="NCBI Taxonomy" id="303518"/>
    <lineage>
        <taxon>Eukaryota</taxon>
        <taxon>Metazoa</taxon>
        <taxon>Chordata</taxon>
        <taxon>Craniata</taxon>
        <taxon>Vertebrata</taxon>
        <taxon>Euteleostomi</taxon>
        <taxon>Actinopterygii</taxon>
        <taxon>Neopterygii</taxon>
        <taxon>Teleostei</taxon>
        <taxon>Neoteleostei</taxon>
        <taxon>Acanthomorphata</taxon>
        <taxon>Ovalentaria</taxon>
        <taxon>Cichlomorphae</taxon>
        <taxon>Cichliformes</taxon>
        <taxon>Cichlidae</taxon>
        <taxon>African cichlids</taxon>
        <taxon>Pseudocrenilabrinae</taxon>
        <taxon>Haplochromini</taxon>
        <taxon>Pundamilia</taxon>
    </lineage>
</organism>
<dbReference type="OrthoDB" id="8815334at2759"/>
<dbReference type="GO" id="GO:0070269">
    <property type="term" value="P:pyroptotic inflammatory response"/>
    <property type="evidence" value="ECO:0007669"/>
    <property type="project" value="Ensembl"/>
</dbReference>
<dbReference type="AlphaFoldDB" id="A0A3B4GCA1"/>
<evidence type="ECO:0000256" key="10">
    <source>
        <dbReference type="ARBA" id="ARBA00023139"/>
    </source>
</evidence>
<evidence type="ECO:0000256" key="9">
    <source>
        <dbReference type="ARBA" id="ARBA00023136"/>
    </source>
</evidence>
<keyword evidence="10" id="KW-0564">Palmitate</keyword>
<comment type="subcellular location">
    <subcellularLocation>
        <location evidence="2">Cell membrane</location>
        <topology evidence="2">Multi-pass membrane protein</topology>
    </subcellularLocation>
    <subcellularLocation>
        <location evidence="1">Cytoplasm</location>
    </subcellularLocation>
</comment>
<dbReference type="GeneID" id="102198808"/>
<evidence type="ECO:0000256" key="8">
    <source>
        <dbReference type="ARBA" id="ARBA00022692"/>
    </source>
</evidence>
<dbReference type="RefSeq" id="XP_005738539.1">
    <property type="nucleotide sequence ID" value="XM_005738482.1"/>
</dbReference>
<evidence type="ECO:0000256" key="2">
    <source>
        <dbReference type="ARBA" id="ARBA00004651"/>
    </source>
</evidence>
<evidence type="ECO:0000256" key="3">
    <source>
        <dbReference type="ARBA" id="ARBA00009279"/>
    </source>
</evidence>
<dbReference type="STRING" id="303518.ENSPNYP00000020572"/>
<dbReference type="PANTHER" id="PTHR15207:SF3">
    <property type="entry name" value="DEAFNESS, AUTOSOMAL DOMINANT 5-RELATED"/>
    <property type="match status" value="1"/>
</dbReference>
<evidence type="ECO:0000256" key="11">
    <source>
        <dbReference type="ARBA" id="ARBA00023288"/>
    </source>
</evidence>
<evidence type="ECO:0000313" key="16">
    <source>
        <dbReference type="RefSeq" id="XP_005738539.1"/>
    </source>
</evidence>
<keyword evidence="11" id="KW-0449">Lipoprotein</keyword>
<dbReference type="GO" id="GO:0005737">
    <property type="term" value="C:cytoplasm"/>
    <property type="evidence" value="ECO:0007669"/>
    <property type="project" value="UniProtKB-SubCell"/>
</dbReference>
<feature type="domain" description="Gasdermin PUB" evidence="13">
    <location>
        <begin position="269"/>
        <end position="444"/>
    </location>
</feature>
<reference evidence="14" key="1">
    <citation type="submission" date="2023-09" db="UniProtKB">
        <authorList>
            <consortium name="Ensembl"/>
        </authorList>
    </citation>
    <scope>IDENTIFICATION</scope>
</reference>
<dbReference type="Ensembl" id="ENSPNYT00000021074.1">
    <property type="protein sequence ID" value="ENSPNYP00000020572.1"/>
    <property type="gene ID" value="ENSPNYG00000015572.1"/>
</dbReference>
<dbReference type="Pfam" id="PF17708">
    <property type="entry name" value="Gasdermin_C"/>
    <property type="match status" value="1"/>
</dbReference>
<dbReference type="GO" id="GO:0042472">
    <property type="term" value="P:inner ear morphogenesis"/>
    <property type="evidence" value="ECO:0007669"/>
    <property type="project" value="Ensembl"/>
</dbReference>
<dbReference type="Pfam" id="PF04598">
    <property type="entry name" value="Gasdermin"/>
    <property type="match status" value="1"/>
</dbReference>
<protein>
    <submittedName>
        <fullName evidence="14">Gasdermin E</fullName>
    </submittedName>
    <submittedName>
        <fullName evidence="16">Non-syndromic hearing impairment protein 5</fullName>
    </submittedName>
</protein>
<evidence type="ECO:0000256" key="6">
    <source>
        <dbReference type="ARBA" id="ARBA00022490"/>
    </source>
</evidence>
<dbReference type="InterPro" id="IPR041263">
    <property type="entry name" value="Gasdermin_PUB"/>
</dbReference>
<proteinExistence type="inferred from homology"/>
<dbReference type="Proteomes" id="UP000695023">
    <property type="component" value="Unplaced"/>
</dbReference>
<comment type="similarity">
    <text evidence="3">Belongs to the gasdermin family.</text>
</comment>
<keyword evidence="8" id="KW-0812">Transmembrane</keyword>
<keyword evidence="9" id="KW-0472">Membrane</keyword>
<reference evidence="16" key="2">
    <citation type="submission" date="2025-04" db="UniProtKB">
        <authorList>
            <consortium name="RefSeq"/>
        </authorList>
    </citation>
    <scope>IDENTIFICATION</scope>
</reference>
<evidence type="ECO:0000259" key="13">
    <source>
        <dbReference type="Pfam" id="PF17708"/>
    </source>
</evidence>
<feature type="domain" description="Gasdermin pore forming" evidence="12">
    <location>
        <begin position="1"/>
        <end position="244"/>
    </location>
</feature>
<dbReference type="GeneTree" id="ENSGT00940000155880"/>
<keyword evidence="5" id="KW-1003">Cell membrane</keyword>
<dbReference type="InterPro" id="IPR040460">
    <property type="entry name" value="Gasdermin_pore"/>
</dbReference>
<dbReference type="CTD" id="335722"/>
<dbReference type="GO" id="GO:0012501">
    <property type="term" value="P:programmed cell death"/>
    <property type="evidence" value="ECO:0007669"/>
    <property type="project" value="UniProtKB-KW"/>
</dbReference>
<evidence type="ECO:0000256" key="1">
    <source>
        <dbReference type="ARBA" id="ARBA00004496"/>
    </source>
</evidence>
<evidence type="ECO:0000259" key="12">
    <source>
        <dbReference type="Pfam" id="PF04598"/>
    </source>
</evidence>
<keyword evidence="7" id="KW-1210">Necrosis</keyword>
<evidence type="ECO:0000313" key="14">
    <source>
        <dbReference type="Ensembl" id="ENSPNYP00000020572.1"/>
    </source>
</evidence>
<accession>A0A3B4GCA1</accession>
<sequence>MFALATRNFVEEVEDNGSLIPVTSLNDTIALLTVVVKRRRFWCWQKSKYLPTDFNLNDILTGDTPIKPVVVETDFIKYSGTFSDNIQGTVDANFSKYSIKLQGEDSSKLQSSFGSLKKEEIDMQKLLQDSKDKVLDMSHCLIQQTKEKQRRVFGIVKDRIVTTQPCSVIEEVQQGGQCGGNLSTCGPKMTKFLLKENASLGNDSDITMEIPTNTPIAYSLIELKIKHDGQYELCVLSGTNGGFDKVDGTARMKDQPSISGAPAHSSDNSCLQQELDQLSDHFQLLSALPASTRSALLQQITKLLQDQITISALQDVLEQMCVDKGSASVDFKTTASQKQNVQAILDLLEQSSQEEPTEKSRSTSLHTALHLLISALDEMTNDCLAALEMCCSPAVLGILELLVQCASKNGELPLSAEASSVLTEAIYGKIEHLFASCNVSLRRNGDMVKAEINKQPGNPLVLCIVIRSLASLAQGV</sequence>